<evidence type="ECO:0008006" key="3">
    <source>
        <dbReference type="Google" id="ProtNLM"/>
    </source>
</evidence>
<gene>
    <name evidence="1" type="ORF">LBBP_03044</name>
</gene>
<dbReference type="Proteomes" id="UP000058857">
    <property type="component" value="Chromosome 1"/>
</dbReference>
<evidence type="ECO:0000313" key="2">
    <source>
        <dbReference type="Proteomes" id="UP000058857"/>
    </source>
</evidence>
<evidence type="ECO:0000313" key="1">
    <source>
        <dbReference type="EMBL" id="ALO27253.1"/>
    </source>
</evidence>
<sequence>MHIHVRKVERVVKFWIQPEILLDENCGFCSQRRVYAGFKKK</sequence>
<accession>A0A0S2IUN0</accession>
<dbReference type="PATRIC" id="fig|280505.15.peg.2973"/>
<organism evidence="1">
    <name type="scientific">Leptospira borgpetersenii serovar Ballum</name>
    <dbReference type="NCBI Taxonomy" id="280505"/>
    <lineage>
        <taxon>Bacteria</taxon>
        <taxon>Pseudomonadati</taxon>
        <taxon>Spirochaetota</taxon>
        <taxon>Spirochaetia</taxon>
        <taxon>Leptospirales</taxon>
        <taxon>Leptospiraceae</taxon>
        <taxon>Leptospira</taxon>
    </lineage>
</organism>
<proteinExistence type="predicted"/>
<reference evidence="1 2" key="1">
    <citation type="journal article" date="2015" name="PLoS Negl. Trop. Dis.">
        <title>Distribution of Plasmids in Distinct Leptospira Pathogenic Species.</title>
        <authorList>
            <person name="Wang Y."/>
            <person name="Zhuang X."/>
            <person name="Zhong Y."/>
            <person name="Zhang C."/>
            <person name="Zhang Y."/>
            <person name="Zeng L."/>
            <person name="Zhu Y."/>
            <person name="He P."/>
            <person name="Dong K."/>
            <person name="Pal U."/>
            <person name="Guo X."/>
            <person name="Qin J."/>
        </authorList>
    </citation>
    <scope>NUCLEOTIDE SEQUENCE [LARGE SCALE GENOMIC DNA]</scope>
    <source>
        <strain evidence="1 2">56604</strain>
    </source>
</reference>
<protein>
    <recommendedName>
        <fullName evidence="3">PF13711 domain protein</fullName>
    </recommendedName>
</protein>
<dbReference type="RefSeq" id="WP_002752109.1">
    <property type="nucleotide sequence ID" value="NZ_CP012029.1"/>
</dbReference>
<name>A0A0S2IUN0_LEPBO</name>
<dbReference type="AlphaFoldDB" id="A0A0S2IUN0"/>
<dbReference type="EMBL" id="CP012029">
    <property type="protein sequence ID" value="ALO27253.1"/>
    <property type="molecule type" value="Genomic_DNA"/>
</dbReference>